<dbReference type="CDD" id="cd00430">
    <property type="entry name" value="PLPDE_III_AR"/>
    <property type="match status" value="1"/>
</dbReference>
<dbReference type="RefSeq" id="WP_210228119.1">
    <property type="nucleotide sequence ID" value="NZ_CP076022.1"/>
</dbReference>
<keyword evidence="10" id="KW-1185">Reference proteome</keyword>
<dbReference type="SMART" id="SM01005">
    <property type="entry name" value="Ala_racemase_C"/>
    <property type="match status" value="1"/>
</dbReference>
<keyword evidence="2 4" id="KW-0663">Pyridoxal phosphate</keyword>
<evidence type="ECO:0000259" key="8">
    <source>
        <dbReference type="SMART" id="SM01005"/>
    </source>
</evidence>
<evidence type="ECO:0000256" key="6">
    <source>
        <dbReference type="PIRSR" id="PIRSR600821-52"/>
    </source>
</evidence>
<feature type="active site" description="Proton acceptor; specific for L-alanine" evidence="4">
    <location>
        <position position="275"/>
    </location>
</feature>
<dbReference type="PRINTS" id="PR00992">
    <property type="entry name" value="ALARACEMASE"/>
</dbReference>
<dbReference type="NCBIfam" id="TIGR00492">
    <property type="entry name" value="alr"/>
    <property type="match status" value="1"/>
</dbReference>
<evidence type="ECO:0000256" key="2">
    <source>
        <dbReference type="ARBA" id="ARBA00022898"/>
    </source>
</evidence>
<keyword evidence="3 4" id="KW-0413">Isomerase</keyword>
<gene>
    <name evidence="9" type="primary">alr</name>
    <name evidence="9" type="ORF">KKR91_13270</name>
</gene>
<comment type="catalytic activity">
    <reaction evidence="4">
        <text>L-alanine = D-alanine</text>
        <dbReference type="Rhea" id="RHEA:20249"/>
        <dbReference type="ChEBI" id="CHEBI:57416"/>
        <dbReference type="ChEBI" id="CHEBI:57972"/>
        <dbReference type="EC" id="5.1.1.1"/>
    </reaction>
</comment>
<dbReference type="GO" id="GO:0030170">
    <property type="term" value="F:pyridoxal phosphate binding"/>
    <property type="evidence" value="ECO:0007669"/>
    <property type="project" value="UniProtKB-UniRule"/>
</dbReference>
<dbReference type="Proteomes" id="UP000676885">
    <property type="component" value="Chromosome"/>
</dbReference>
<dbReference type="EMBL" id="CP076022">
    <property type="protein sequence ID" value="QWC09441.1"/>
    <property type="molecule type" value="Genomic_DNA"/>
</dbReference>
<dbReference type="Pfam" id="PF00842">
    <property type="entry name" value="Ala_racemase_C"/>
    <property type="match status" value="1"/>
</dbReference>
<dbReference type="Pfam" id="PF01168">
    <property type="entry name" value="Ala_racemase_N"/>
    <property type="match status" value="1"/>
</dbReference>
<evidence type="ECO:0000313" key="10">
    <source>
        <dbReference type="Proteomes" id="UP000676885"/>
    </source>
</evidence>
<dbReference type="FunFam" id="3.20.20.10:FF:000002">
    <property type="entry name" value="Alanine racemase"/>
    <property type="match status" value="1"/>
</dbReference>
<reference evidence="9 10" key="1">
    <citation type="submission" date="2021-05" db="EMBL/GenBank/DDBJ databases">
        <title>Novel species in genus Arthrobacter.</title>
        <authorList>
            <person name="Zhang G."/>
        </authorList>
    </citation>
    <scope>NUCLEOTIDE SEQUENCE [LARGE SCALE GENOMIC DNA]</scope>
    <source>
        <strain evidence="10">zg-ZUI227</strain>
    </source>
</reference>
<dbReference type="PROSITE" id="PS00395">
    <property type="entry name" value="ALANINE_RACEMASE"/>
    <property type="match status" value="1"/>
</dbReference>
<dbReference type="InterPro" id="IPR000821">
    <property type="entry name" value="Ala_racemase"/>
</dbReference>
<evidence type="ECO:0000256" key="1">
    <source>
        <dbReference type="ARBA" id="ARBA00001933"/>
    </source>
</evidence>
<dbReference type="SUPFAM" id="SSF51419">
    <property type="entry name" value="PLP-binding barrel"/>
    <property type="match status" value="1"/>
</dbReference>
<evidence type="ECO:0000256" key="5">
    <source>
        <dbReference type="PIRSR" id="PIRSR600821-50"/>
    </source>
</evidence>
<organism evidence="9 10">
    <name type="scientific">Arthrobacter jiangjiafuii</name>
    <dbReference type="NCBI Taxonomy" id="2817475"/>
    <lineage>
        <taxon>Bacteria</taxon>
        <taxon>Bacillati</taxon>
        <taxon>Actinomycetota</taxon>
        <taxon>Actinomycetes</taxon>
        <taxon>Micrococcales</taxon>
        <taxon>Micrococcaceae</taxon>
        <taxon>Arthrobacter</taxon>
    </lineage>
</organism>
<dbReference type="InterPro" id="IPR001608">
    <property type="entry name" value="Ala_racemase_N"/>
</dbReference>
<feature type="region of interest" description="Disordered" evidence="7">
    <location>
        <begin position="380"/>
        <end position="408"/>
    </location>
</feature>
<dbReference type="GO" id="GO:0005829">
    <property type="term" value="C:cytosol"/>
    <property type="evidence" value="ECO:0007669"/>
    <property type="project" value="TreeGrafter"/>
</dbReference>
<comment type="cofactor">
    <cofactor evidence="1 4 5">
        <name>pyridoxal 5'-phosphate</name>
        <dbReference type="ChEBI" id="CHEBI:597326"/>
    </cofactor>
</comment>
<dbReference type="GO" id="GO:0009252">
    <property type="term" value="P:peptidoglycan biosynthetic process"/>
    <property type="evidence" value="ECO:0007669"/>
    <property type="project" value="TreeGrafter"/>
</dbReference>
<dbReference type="PANTHER" id="PTHR30511">
    <property type="entry name" value="ALANINE RACEMASE"/>
    <property type="match status" value="1"/>
</dbReference>
<accession>A0A975R0H5</accession>
<feature type="domain" description="Alanine racemase C-terminal" evidence="8">
    <location>
        <begin position="254"/>
        <end position="384"/>
    </location>
</feature>
<comment type="function">
    <text evidence="4">Catalyzes the interconversion of L-alanine and D-alanine. May also act on other amino acids.</text>
</comment>
<dbReference type="PANTHER" id="PTHR30511:SF0">
    <property type="entry name" value="ALANINE RACEMASE, CATABOLIC-RELATED"/>
    <property type="match status" value="1"/>
</dbReference>
<proteinExistence type="inferred from homology"/>
<dbReference type="GO" id="GO:0008784">
    <property type="term" value="F:alanine racemase activity"/>
    <property type="evidence" value="ECO:0007669"/>
    <property type="project" value="UniProtKB-UniRule"/>
</dbReference>
<dbReference type="EC" id="5.1.1.1" evidence="4"/>
<dbReference type="SUPFAM" id="SSF50621">
    <property type="entry name" value="Alanine racemase C-terminal domain-like"/>
    <property type="match status" value="1"/>
</dbReference>
<dbReference type="KEGG" id="ajg:KKR91_13270"/>
<dbReference type="InterPro" id="IPR009006">
    <property type="entry name" value="Ala_racemase/Decarboxylase_C"/>
</dbReference>
<dbReference type="InterPro" id="IPR020622">
    <property type="entry name" value="Ala_racemase_pyridoxalP-BS"/>
</dbReference>
<dbReference type="InterPro" id="IPR029066">
    <property type="entry name" value="PLP-binding_barrel"/>
</dbReference>
<protein>
    <recommendedName>
        <fullName evidence="4">Alanine racemase</fullName>
        <ecNumber evidence="4">5.1.1.1</ecNumber>
    </recommendedName>
</protein>
<feature type="binding site" evidence="4 6">
    <location>
        <position position="142"/>
    </location>
    <ligand>
        <name>substrate</name>
    </ligand>
</feature>
<dbReference type="AlphaFoldDB" id="A0A975R0H5"/>
<feature type="modified residue" description="N6-(pyridoxal phosphate)lysine" evidence="4 5">
    <location>
        <position position="45"/>
    </location>
</feature>
<name>A0A975R0H5_9MICC</name>
<dbReference type="HAMAP" id="MF_01201">
    <property type="entry name" value="Ala_racemase"/>
    <property type="match status" value="1"/>
</dbReference>
<evidence type="ECO:0000256" key="4">
    <source>
        <dbReference type="HAMAP-Rule" id="MF_01201"/>
    </source>
</evidence>
<comment type="pathway">
    <text evidence="4">Amino-acid biosynthesis; D-alanine biosynthesis; D-alanine from L-alanine: step 1/1.</text>
</comment>
<evidence type="ECO:0000256" key="3">
    <source>
        <dbReference type="ARBA" id="ARBA00023235"/>
    </source>
</evidence>
<evidence type="ECO:0000313" key="9">
    <source>
        <dbReference type="EMBL" id="QWC09441.1"/>
    </source>
</evidence>
<feature type="compositionally biased region" description="Low complexity" evidence="7">
    <location>
        <begin position="390"/>
        <end position="408"/>
    </location>
</feature>
<sequence>MGHVNDLQAPPAAERLAVIDLDALRHNVRHLVRLVSPARVMAVVKADAYGHGAGPVARAALEAGASWLGVAHISEALALRSAGINAPVLAWLHTVDSPFAEAVAGNIDLGLSGWELESVVAAARELQIPARVHLKIDTGLGRNGCPPDLWESFVGRALAYQEEGLLRVVGIFSHFSVADEPERPETDLQLERFRTAVAVAEDAGVDHEVRHIANTPAALSRPDSHFDMVRVGLGLYGLSPFPGQSPEQLGLQPVMTLKTTIANCKEVPAGQGVSYGLRYSTAEPTTLALVPLGYADGVPRVGTGGPVWVDGTVYPVVGRIAMDQMVIDLETTGIAGTGKDLVGREAILFGGAGLPSVDEWADASGSINYEIITRISGRVQRRYTDTGSSQEAGQGPAEPEAAPEGSEA</sequence>
<dbReference type="Gene3D" id="2.40.37.10">
    <property type="entry name" value="Lyase, Ornithine Decarboxylase, Chain A, domain 1"/>
    <property type="match status" value="1"/>
</dbReference>
<dbReference type="GO" id="GO:0030632">
    <property type="term" value="P:D-alanine biosynthetic process"/>
    <property type="evidence" value="ECO:0007669"/>
    <property type="project" value="UniProtKB-UniRule"/>
</dbReference>
<comment type="similarity">
    <text evidence="4">Belongs to the alanine racemase family.</text>
</comment>
<feature type="active site" description="Proton acceptor; specific for D-alanine" evidence="4">
    <location>
        <position position="45"/>
    </location>
</feature>
<feature type="binding site" evidence="4 6">
    <location>
        <position position="322"/>
    </location>
    <ligand>
        <name>substrate</name>
    </ligand>
</feature>
<dbReference type="InterPro" id="IPR011079">
    <property type="entry name" value="Ala_racemase_C"/>
</dbReference>
<dbReference type="Gene3D" id="3.20.20.10">
    <property type="entry name" value="Alanine racemase"/>
    <property type="match status" value="1"/>
</dbReference>
<evidence type="ECO:0000256" key="7">
    <source>
        <dbReference type="SAM" id="MobiDB-lite"/>
    </source>
</evidence>